<reference evidence="2" key="1">
    <citation type="submission" date="2021-07" db="EMBL/GenBank/DDBJ databases">
        <authorList>
            <person name="Branca A.L. A."/>
        </authorList>
    </citation>
    <scope>NUCLEOTIDE SEQUENCE</scope>
</reference>
<protein>
    <submittedName>
        <fullName evidence="2">Uncharacterized protein</fullName>
    </submittedName>
</protein>
<evidence type="ECO:0000313" key="2">
    <source>
        <dbReference type="EMBL" id="CAG8909022.1"/>
    </source>
</evidence>
<evidence type="ECO:0000313" key="3">
    <source>
        <dbReference type="Proteomes" id="UP001154252"/>
    </source>
</evidence>
<organism evidence="2 3">
    <name type="scientific">Penicillium egyptiacum</name>
    <dbReference type="NCBI Taxonomy" id="1303716"/>
    <lineage>
        <taxon>Eukaryota</taxon>
        <taxon>Fungi</taxon>
        <taxon>Dikarya</taxon>
        <taxon>Ascomycota</taxon>
        <taxon>Pezizomycotina</taxon>
        <taxon>Eurotiomycetes</taxon>
        <taxon>Eurotiomycetidae</taxon>
        <taxon>Eurotiales</taxon>
        <taxon>Aspergillaceae</taxon>
        <taxon>Penicillium</taxon>
    </lineage>
</organism>
<dbReference type="AlphaFoldDB" id="A0A9W4KQ39"/>
<evidence type="ECO:0000256" key="1">
    <source>
        <dbReference type="SAM" id="MobiDB-lite"/>
    </source>
</evidence>
<dbReference type="Proteomes" id="UP001154252">
    <property type="component" value="Unassembled WGS sequence"/>
</dbReference>
<keyword evidence="3" id="KW-1185">Reference proteome</keyword>
<dbReference type="EMBL" id="CAJVRC010000898">
    <property type="protein sequence ID" value="CAG8909022.1"/>
    <property type="molecule type" value="Genomic_DNA"/>
</dbReference>
<dbReference type="OrthoDB" id="5073671at2759"/>
<proteinExistence type="predicted"/>
<name>A0A9W4KQ39_9EURO</name>
<feature type="region of interest" description="Disordered" evidence="1">
    <location>
        <begin position="197"/>
        <end position="216"/>
    </location>
</feature>
<sequence>MDAQDERSILNAPEYQESDAPPDYDEALLSCPTSPSRYGSLPSTMSVHGQWTKWKSMNLCGGEDAKNRLCLIEMQTGYSGKAPLGMRTGFLLRNGMSSKDSLLAAAGDESRGLHAFNPDGIVFLPPLDPDPKCDRMDTELLRAEPGPNNDIAFHFSIEIGEKERRHEFAWRKVKKGEDQARSNGFKLVRLASTKQASELSGSSSAQQSSSSSPPLAGEDGEAVAFVMWVMAWPSLTHAFTLEVVDGQSNALGARWTLMVIVTAIRLYTLHVKGKTSKFVVDMGKKTSGK</sequence>
<comment type="caution">
    <text evidence="2">The sequence shown here is derived from an EMBL/GenBank/DDBJ whole genome shotgun (WGS) entry which is preliminary data.</text>
</comment>
<feature type="region of interest" description="Disordered" evidence="1">
    <location>
        <begin position="1"/>
        <end position="24"/>
    </location>
</feature>
<accession>A0A9W4KQ39</accession>
<gene>
    <name evidence="2" type="ORF">PEGY_LOCUS9809</name>
</gene>